<evidence type="ECO:0000313" key="1">
    <source>
        <dbReference type="EMBL" id="CAD7085386.1"/>
    </source>
</evidence>
<protein>
    <submittedName>
        <fullName evidence="1">Uncharacterized protein</fullName>
    </submittedName>
</protein>
<accession>A0A7R8UQZ2</accession>
<organism evidence="1 2">
    <name type="scientific">Hermetia illucens</name>
    <name type="common">Black soldier fly</name>
    <dbReference type="NCBI Taxonomy" id="343691"/>
    <lineage>
        <taxon>Eukaryota</taxon>
        <taxon>Metazoa</taxon>
        <taxon>Ecdysozoa</taxon>
        <taxon>Arthropoda</taxon>
        <taxon>Hexapoda</taxon>
        <taxon>Insecta</taxon>
        <taxon>Pterygota</taxon>
        <taxon>Neoptera</taxon>
        <taxon>Endopterygota</taxon>
        <taxon>Diptera</taxon>
        <taxon>Brachycera</taxon>
        <taxon>Stratiomyomorpha</taxon>
        <taxon>Stratiomyidae</taxon>
        <taxon>Hermetiinae</taxon>
        <taxon>Hermetia</taxon>
    </lineage>
</organism>
<reference evidence="1 2" key="1">
    <citation type="submission" date="2020-11" db="EMBL/GenBank/DDBJ databases">
        <authorList>
            <person name="Wallbank WR R."/>
            <person name="Pardo Diaz C."/>
            <person name="Kozak K."/>
            <person name="Martin S."/>
            <person name="Jiggins C."/>
            <person name="Moest M."/>
            <person name="Warren A I."/>
            <person name="Generalovic N T."/>
            <person name="Byers J.R.P. K."/>
            <person name="Montejo-Kovacevich G."/>
            <person name="Yen C E."/>
        </authorList>
    </citation>
    <scope>NUCLEOTIDE SEQUENCE [LARGE SCALE GENOMIC DNA]</scope>
</reference>
<evidence type="ECO:0000313" key="2">
    <source>
        <dbReference type="Proteomes" id="UP000594454"/>
    </source>
</evidence>
<gene>
    <name evidence="1" type="ORF">HERILL_LOCUS8233</name>
</gene>
<dbReference type="Proteomes" id="UP000594454">
    <property type="component" value="Chromosome 3"/>
</dbReference>
<name>A0A7R8UQZ2_HERIL</name>
<dbReference type="InParanoid" id="A0A7R8UQZ2"/>
<dbReference type="EMBL" id="LR899011">
    <property type="protein sequence ID" value="CAD7085386.1"/>
    <property type="molecule type" value="Genomic_DNA"/>
</dbReference>
<keyword evidence="2" id="KW-1185">Reference proteome</keyword>
<dbReference type="AlphaFoldDB" id="A0A7R8UQZ2"/>
<sequence>MVMLYIPFRCEAVEILDRNAFMETYDGKEGEIMEKPKQYESNIGIERVVEELRRMCQEFDYEDPLGARNQREEFVTSVIQGGVENVDDFNVSSMVTSVSAVRRRSNVMPKADFYRMMRRTNSG</sequence>
<proteinExistence type="predicted"/>